<name>H8KZF7_FRAAD</name>
<feature type="compositionally biased region" description="Polar residues" evidence="1">
    <location>
        <begin position="99"/>
        <end position="121"/>
    </location>
</feature>
<dbReference type="AlphaFoldDB" id="H8KZF7"/>
<evidence type="ECO:0000256" key="1">
    <source>
        <dbReference type="SAM" id="MobiDB-lite"/>
    </source>
</evidence>
<keyword evidence="3" id="KW-1185">Reference proteome</keyword>
<sequence length="129" mass="13010">MVMANTNGGGDNNAVSVNMTPPLAIPIPYDNNSQRAMAVPNVPHIMIMGAPSHNLATVIPVSNGDQPGAQGGVASGTVSSTSRNINGANTVLLEGLPTTRMSDPTLQNSTNTVGTGTSPSQTKVLVMAG</sequence>
<evidence type="ECO:0000313" key="3">
    <source>
        <dbReference type="Proteomes" id="UP000005234"/>
    </source>
</evidence>
<dbReference type="Pfam" id="PF13665">
    <property type="entry name" value="Tox-PAAR-like"/>
    <property type="match status" value="1"/>
</dbReference>
<evidence type="ECO:0000313" key="2">
    <source>
        <dbReference type="EMBL" id="AFC86199.1"/>
    </source>
</evidence>
<feature type="region of interest" description="Disordered" evidence="1">
    <location>
        <begin position="98"/>
        <end position="121"/>
    </location>
</feature>
<dbReference type="HOGENOM" id="CLU_130931_1_0_6"/>
<dbReference type="KEGG" id="fau:Fraau_1794"/>
<dbReference type="Proteomes" id="UP000005234">
    <property type="component" value="Chromosome"/>
</dbReference>
<protein>
    <submittedName>
        <fullName evidence="2">Uncharacterized protein</fullName>
    </submittedName>
</protein>
<dbReference type="EMBL" id="CP003350">
    <property type="protein sequence ID" value="AFC86199.1"/>
    <property type="molecule type" value="Genomic_DNA"/>
</dbReference>
<dbReference type="STRING" id="767434.Fraau_1794"/>
<gene>
    <name evidence="2" type="ordered locus">Fraau_1794</name>
</gene>
<dbReference type="OrthoDB" id="8852350at2"/>
<organism evidence="2 3">
    <name type="scientific">Frateuria aurantia (strain ATCC 33424 / DSM 6220 / KCTC 2777 / LMG 1558 / NBRC 3245 / NCIMB 13370)</name>
    <name type="common">Acetobacter aurantius</name>
    <dbReference type="NCBI Taxonomy" id="767434"/>
    <lineage>
        <taxon>Bacteria</taxon>
        <taxon>Pseudomonadati</taxon>
        <taxon>Pseudomonadota</taxon>
        <taxon>Gammaproteobacteria</taxon>
        <taxon>Lysobacterales</taxon>
        <taxon>Rhodanobacteraceae</taxon>
        <taxon>Frateuria</taxon>
    </lineage>
</organism>
<dbReference type="eggNOG" id="COG0793">
    <property type="taxonomic scope" value="Bacteria"/>
</dbReference>
<reference evidence="2" key="1">
    <citation type="submission" date="2012-02" db="EMBL/GenBank/DDBJ databases">
        <title>The complete genome of Frateuria aurantia DSM 6220.</title>
        <authorList>
            <consortium name="US DOE Joint Genome Institute (JGI-PGF)"/>
            <person name="Lucas S."/>
            <person name="Copeland A."/>
            <person name="Lapidus A."/>
            <person name="Glavina del Rio T."/>
            <person name="Dalin E."/>
            <person name="Tice H."/>
            <person name="Bruce D."/>
            <person name="Goodwin L."/>
            <person name="Pitluck S."/>
            <person name="Peters L."/>
            <person name="Ovchinnikova G."/>
            <person name="Teshima H."/>
            <person name="Kyrpides N."/>
            <person name="Mavromatis K."/>
            <person name="Ivanova N."/>
            <person name="Brettin T."/>
            <person name="Detter J.C."/>
            <person name="Han C."/>
            <person name="Larimer F."/>
            <person name="Land M."/>
            <person name="Hauser L."/>
            <person name="Markowitz V."/>
            <person name="Cheng J.-F."/>
            <person name="Hugenholtz P."/>
            <person name="Woyke T."/>
            <person name="Wu D."/>
            <person name="Brambilla E."/>
            <person name="Klenk H.-P."/>
            <person name="Eisen J.A."/>
        </authorList>
    </citation>
    <scope>NUCLEOTIDE SEQUENCE</scope>
    <source>
        <strain evidence="2">DSM 6220</strain>
    </source>
</reference>
<proteinExistence type="predicted"/>
<accession>H8KZF7</accession>